<evidence type="ECO:0000313" key="1">
    <source>
        <dbReference type="EMBL" id="RMC02740.1"/>
    </source>
</evidence>
<proteinExistence type="predicted"/>
<comment type="caution">
    <text evidence="1">The sequence shown here is derived from an EMBL/GenBank/DDBJ whole genome shotgun (WGS) entry which is preliminary data.</text>
</comment>
<dbReference type="EMBL" id="QRBI01000131">
    <property type="protein sequence ID" value="RMC02740.1"/>
    <property type="molecule type" value="Genomic_DNA"/>
</dbReference>
<evidence type="ECO:0000313" key="2">
    <source>
        <dbReference type="Proteomes" id="UP000269221"/>
    </source>
</evidence>
<dbReference type="AlphaFoldDB" id="A0A3M0JVG7"/>
<name>A0A3M0JVG7_HIRRU</name>
<keyword evidence="2" id="KW-1185">Reference proteome</keyword>
<dbReference type="Proteomes" id="UP000269221">
    <property type="component" value="Unassembled WGS sequence"/>
</dbReference>
<sequence length="91" mass="10393">MAYLAELNVKPEDCNALVVGTLILKILMNLEGVLRLGMTEEKKHNGNRKIRALRPILEQLEELVPSPRKLIPSPRKLVSEVLMEFDDLQEM</sequence>
<protein>
    <submittedName>
        <fullName evidence="1">Uncharacterized protein</fullName>
    </submittedName>
</protein>
<gene>
    <name evidence="1" type="ORF">DUI87_19930</name>
</gene>
<organism evidence="1 2">
    <name type="scientific">Hirundo rustica rustica</name>
    <dbReference type="NCBI Taxonomy" id="333673"/>
    <lineage>
        <taxon>Eukaryota</taxon>
        <taxon>Metazoa</taxon>
        <taxon>Chordata</taxon>
        <taxon>Craniata</taxon>
        <taxon>Vertebrata</taxon>
        <taxon>Euteleostomi</taxon>
        <taxon>Archelosauria</taxon>
        <taxon>Archosauria</taxon>
        <taxon>Dinosauria</taxon>
        <taxon>Saurischia</taxon>
        <taxon>Theropoda</taxon>
        <taxon>Coelurosauria</taxon>
        <taxon>Aves</taxon>
        <taxon>Neognathae</taxon>
        <taxon>Neoaves</taxon>
        <taxon>Telluraves</taxon>
        <taxon>Australaves</taxon>
        <taxon>Passeriformes</taxon>
        <taxon>Sylvioidea</taxon>
        <taxon>Hirundinidae</taxon>
        <taxon>Hirundo</taxon>
    </lineage>
</organism>
<reference evidence="1 2" key="1">
    <citation type="submission" date="2018-07" db="EMBL/GenBank/DDBJ databases">
        <title>A high quality draft genome assembly of the barn swallow (H. rustica rustica).</title>
        <authorList>
            <person name="Formenti G."/>
            <person name="Chiara M."/>
            <person name="Poveda L."/>
            <person name="Francoijs K.-J."/>
            <person name="Bonisoli-Alquati A."/>
            <person name="Canova L."/>
            <person name="Gianfranceschi L."/>
            <person name="Horner D.S."/>
            <person name="Saino N."/>
        </authorList>
    </citation>
    <scope>NUCLEOTIDE SEQUENCE [LARGE SCALE GENOMIC DNA]</scope>
    <source>
        <strain evidence="1">Chelidonia</strain>
        <tissue evidence="1">Blood</tissue>
    </source>
</reference>
<accession>A0A3M0JVG7</accession>